<dbReference type="GO" id="GO:0008270">
    <property type="term" value="F:zinc ion binding"/>
    <property type="evidence" value="ECO:0007669"/>
    <property type="project" value="InterPro"/>
</dbReference>
<evidence type="ECO:0000313" key="12">
    <source>
        <dbReference type="Proteomes" id="UP000283269"/>
    </source>
</evidence>
<dbReference type="EC" id="3.5.4.12" evidence="7"/>
<dbReference type="EMBL" id="NHYD01003976">
    <property type="protein sequence ID" value="PPQ67188.1"/>
    <property type="molecule type" value="Genomic_DNA"/>
</dbReference>
<dbReference type="PANTHER" id="PTHR11086:SF18">
    <property type="entry name" value="DEOXYCYTIDYLATE DEAMINASE"/>
    <property type="match status" value="1"/>
</dbReference>
<name>A0A409VLS8_PSICY</name>
<sequence>MFVAIVGTRSSGKSSIEDYLVSSHGFTLVRVIQSDSNVGGNEEKFEVNSHVTGLFTLPTFVVELSPSSSRSSNATSSLRTDAGNISKHLSFLSMSPLPSPAIITRTQFNRQSLCFSSHTELLDYVTKNWRDDFVTSDLCTRTSIEPFVRRPFFLLVNVDAPLLERYNRSKRFIGILLEDFIKDDDRIVFGSRCPSSSQAESLRNLTDLVNIQIINSFSSLRGLHSHLDNLDLLHPEHLRPSWDAYFMTLASLASRRSNCMKRRVGALLVRENRVLSTGYNGTPRGLLNCNEGGCTHCNGTTDTNGKSQECLCLHAEENALLEAGRERVGRDCVLYCNTCPCLKCTVKIIQTGVKTVVYNLTYKV</sequence>
<accession>A0A409VLS8</accession>
<dbReference type="OrthoDB" id="6710946at2759"/>
<proteinExistence type="inferred from homology"/>
<dbReference type="InterPro" id="IPR035105">
    <property type="entry name" value="Deoxycytidylate_deaminase_dom"/>
</dbReference>
<evidence type="ECO:0000256" key="2">
    <source>
        <dbReference type="ARBA" id="ARBA00006576"/>
    </source>
</evidence>
<dbReference type="InterPro" id="IPR015517">
    <property type="entry name" value="dCMP_deaminase-rel"/>
</dbReference>
<dbReference type="PANTHER" id="PTHR11086">
    <property type="entry name" value="DEOXYCYTIDYLATE DEAMINASE-RELATED"/>
    <property type="match status" value="1"/>
</dbReference>
<dbReference type="CDD" id="cd01286">
    <property type="entry name" value="deoxycytidylate_deaminase"/>
    <property type="match status" value="1"/>
</dbReference>
<dbReference type="GO" id="GO:0004132">
    <property type="term" value="F:dCMP deaminase activity"/>
    <property type="evidence" value="ECO:0007669"/>
    <property type="project" value="UniProtKB-EC"/>
</dbReference>
<dbReference type="FunCoup" id="A0A409VLS8">
    <property type="interactions" value="46"/>
</dbReference>
<comment type="similarity">
    <text evidence="2">Belongs to the cytidine and deoxycytidylate deaminase family.</text>
</comment>
<evidence type="ECO:0000256" key="3">
    <source>
        <dbReference type="ARBA" id="ARBA00022723"/>
    </source>
</evidence>
<reference evidence="11 12" key="1">
    <citation type="journal article" date="2018" name="Evol. Lett.">
        <title>Horizontal gene cluster transfer increased hallucinogenic mushroom diversity.</title>
        <authorList>
            <person name="Reynolds H.T."/>
            <person name="Vijayakumar V."/>
            <person name="Gluck-Thaler E."/>
            <person name="Korotkin H.B."/>
            <person name="Matheny P.B."/>
            <person name="Slot J.C."/>
        </authorList>
    </citation>
    <scope>NUCLEOTIDE SEQUENCE [LARGE SCALE GENOMIC DNA]</scope>
    <source>
        <strain evidence="11 12">2631</strain>
    </source>
</reference>
<evidence type="ECO:0000256" key="6">
    <source>
        <dbReference type="ARBA" id="ARBA00022833"/>
    </source>
</evidence>
<evidence type="ECO:0000256" key="9">
    <source>
        <dbReference type="ARBA" id="ARBA00071582"/>
    </source>
</evidence>
<evidence type="ECO:0000256" key="8">
    <source>
        <dbReference type="ARBA" id="ARBA00041763"/>
    </source>
</evidence>
<protein>
    <recommendedName>
        <fullName evidence="9">Deoxycytidylate deaminase</fullName>
        <ecNumber evidence="7">3.5.4.12</ecNumber>
    </recommendedName>
    <alternativeName>
        <fullName evidence="8">dCMP deaminase</fullName>
    </alternativeName>
</protein>
<evidence type="ECO:0000256" key="5">
    <source>
        <dbReference type="ARBA" id="ARBA00022801"/>
    </source>
</evidence>
<comment type="cofactor">
    <cofactor evidence="1">
        <name>Zn(2+)</name>
        <dbReference type="ChEBI" id="CHEBI:29105"/>
    </cofactor>
</comment>
<dbReference type="PROSITE" id="PS51747">
    <property type="entry name" value="CYT_DCMP_DEAMINASES_2"/>
    <property type="match status" value="1"/>
</dbReference>
<evidence type="ECO:0000256" key="7">
    <source>
        <dbReference type="ARBA" id="ARBA00038938"/>
    </source>
</evidence>
<evidence type="ECO:0000256" key="1">
    <source>
        <dbReference type="ARBA" id="ARBA00001947"/>
    </source>
</evidence>
<dbReference type="InterPro" id="IPR016192">
    <property type="entry name" value="APOBEC/CMP_deaminase_Zn-bd"/>
</dbReference>
<dbReference type="STRING" id="93625.A0A409VLS8"/>
<feature type="domain" description="CMP/dCMP-type deaminase" evidence="10">
    <location>
        <begin position="241"/>
        <end position="364"/>
    </location>
</feature>
<evidence type="ECO:0000313" key="11">
    <source>
        <dbReference type="EMBL" id="PPQ67188.1"/>
    </source>
</evidence>
<dbReference type="Pfam" id="PF00383">
    <property type="entry name" value="dCMP_cyt_deam_1"/>
    <property type="match status" value="1"/>
</dbReference>
<dbReference type="InterPro" id="IPR016193">
    <property type="entry name" value="Cytidine_deaminase-like"/>
</dbReference>
<dbReference type="Gene3D" id="3.40.140.10">
    <property type="entry name" value="Cytidine Deaminase, domain 2"/>
    <property type="match status" value="1"/>
</dbReference>
<dbReference type="InterPro" id="IPR002125">
    <property type="entry name" value="CMP_dCMP_dom"/>
</dbReference>
<dbReference type="SUPFAM" id="SSF53927">
    <property type="entry name" value="Cytidine deaminase-like"/>
    <property type="match status" value="1"/>
</dbReference>
<dbReference type="PROSITE" id="PS00903">
    <property type="entry name" value="CYT_DCMP_DEAMINASES_1"/>
    <property type="match status" value="1"/>
</dbReference>
<keyword evidence="3" id="KW-0479">Metal-binding</keyword>
<gene>
    <name evidence="11" type="ORF">CVT25_005789</name>
</gene>
<keyword evidence="5" id="KW-0378">Hydrolase</keyword>
<dbReference type="AlphaFoldDB" id="A0A409VLS8"/>
<evidence type="ECO:0000259" key="10">
    <source>
        <dbReference type="PROSITE" id="PS51747"/>
    </source>
</evidence>
<dbReference type="GO" id="GO:0009165">
    <property type="term" value="P:nucleotide biosynthetic process"/>
    <property type="evidence" value="ECO:0007669"/>
    <property type="project" value="UniProtKB-KW"/>
</dbReference>
<dbReference type="FunFam" id="3.40.140.10:FF:000035">
    <property type="entry name" value="dCMP deaminase"/>
    <property type="match status" value="1"/>
</dbReference>
<organism evidence="11 12">
    <name type="scientific">Psilocybe cyanescens</name>
    <dbReference type="NCBI Taxonomy" id="93625"/>
    <lineage>
        <taxon>Eukaryota</taxon>
        <taxon>Fungi</taxon>
        <taxon>Dikarya</taxon>
        <taxon>Basidiomycota</taxon>
        <taxon>Agaricomycotina</taxon>
        <taxon>Agaricomycetes</taxon>
        <taxon>Agaricomycetidae</taxon>
        <taxon>Agaricales</taxon>
        <taxon>Agaricineae</taxon>
        <taxon>Strophariaceae</taxon>
        <taxon>Psilocybe</taxon>
    </lineage>
</organism>
<dbReference type="Proteomes" id="UP000283269">
    <property type="component" value="Unassembled WGS sequence"/>
</dbReference>
<evidence type="ECO:0000256" key="4">
    <source>
        <dbReference type="ARBA" id="ARBA00022727"/>
    </source>
</evidence>
<keyword evidence="4" id="KW-0545">Nucleotide biosynthesis</keyword>
<dbReference type="GO" id="GO:0005737">
    <property type="term" value="C:cytoplasm"/>
    <property type="evidence" value="ECO:0007669"/>
    <property type="project" value="TreeGrafter"/>
</dbReference>
<dbReference type="InParanoid" id="A0A409VLS8"/>
<keyword evidence="12" id="KW-1185">Reference proteome</keyword>
<comment type="caution">
    <text evidence="11">The sequence shown here is derived from an EMBL/GenBank/DDBJ whole genome shotgun (WGS) entry which is preliminary data.</text>
</comment>
<keyword evidence="6" id="KW-0862">Zinc</keyword>